<feature type="domain" description="SUF system FeS cluster assembly SufBD N-terminal" evidence="3">
    <location>
        <begin position="95"/>
        <end position="174"/>
    </location>
</feature>
<dbReference type="InterPro" id="IPR055346">
    <property type="entry name" value="Fe-S_cluster_assembly_SufBD"/>
</dbReference>
<dbReference type="Proteomes" id="UP000317178">
    <property type="component" value="Chromosome"/>
</dbReference>
<feature type="domain" description="SUF system FeS cluster assembly SufBD core" evidence="2">
    <location>
        <begin position="183"/>
        <end position="412"/>
    </location>
</feature>
<accession>A0A518CL80</accession>
<dbReference type="AlphaFoldDB" id="A0A518CL80"/>
<dbReference type="PANTHER" id="PTHR30508:SF1">
    <property type="entry name" value="UPF0051 PROTEIN ABCI8, CHLOROPLASTIC-RELATED"/>
    <property type="match status" value="1"/>
</dbReference>
<proteinExistence type="inferred from homology"/>
<dbReference type="InterPro" id="IPR037284">
    <property type="entry name" value="SUF_FeS_clus_asmbl_SufBD_sf"/>
</dbReference>
<dbReference type="Pfam" id="PF19295">
    <property type="entry name" value="SufBD_N"/>
    <property type="match status" value="1"/>
</dbReference>
<evidence type="ECO:0000259" key="3">
    <source>
        <dbReference type="Pfam" id="PF19295"/>
    </source>
</evidence>
<evidence type="ECO:0000259" key="2">
    <source>
        <dbReference type="Pfam" id="PF01458"/>
    </source>
</evidence>
<organism evidence="4 5">
    <name type="scientific">Polystyrenella longa</name>
    <dbReference type="NCBI Taxonomy" id="2528007"/>
    <lineage>
        <taxon>Bacteria</taxon>
        <taxon>Pseudomonadati</taxon>
        <taxon>Planctomycetota</taxon>
        <taxon>Planctomycetia</taxon>
        <taxon>Planctomycetales</taxon>
        <taxon>Planctomycetaceae</taxon>
        <taxon>Polystyrenella</taxon>
    </lineage>
</organism>
<protein>
    <submittedName>
        <fullName evidence="4">FeS cluster assembly protein SufB</fullName>
    </submittedName>
</protein>
<dbReference type="InterPro" id="IPR011542">
    <property type="entry name" value="SUF_FeS_clus_asmbl_SufD"/>
</dbReference>
<evidence type="ECO:0000313" key="5">
    <source>
        <dbReference type="Proteomes" id="UP000317178"/>
    </source>
</evidence>
<dbReference type="PANTHER" id="PTHR30508">
    <property type="entry name" value="FES CLUSTER ASSEMBLY PROTEIN SUF"/>
    <property type="match status" value="1"/>
</dbReference>
<dbReference type="Pfam" id="PF01458">
    <property type="entry name" value="SUFBD_core"/>
    <property type="match status" value="1"/>
</dbReference>
<name>A0A518CL80_9PLAN</name>
<reference evidence="4 5" key="1">
    <citation type="submission" date="2019-02" db="EMBL/GenBank/DDBJ databases">
        <title>Deep-cultivation of Planctomycetes and their phenomic and genomic characterization uncovers novel biology.</title>
        <authorList>
            <person name="Wiegand S."/>
            <person name="Jogler M."/>
            <person name="Boedeker C."/>
            <person name="Pinto D."/>
            <person name="Vollmers J."/>
            <person name="Rivas-Marin E."/>
            <person name="Kohn T."/>
            <person name="Peeters S.H."/>
            <person name="Heuer A."/>
            <person name="Rast P."/>
            <person name="Oberbeckmann S."/>
            <person name="Bunk B."/>
            <person name="Jeske O."/>
            <person name="Meyerdierks A."/>
            <person name="Storesund J.E."/>
            <person name="Kallscheuer N."/>
            <person name="Luecker S."/>
            <person name="Lage O.M."/>
            <person name="Pohl T."/>
            <person name="Merkel B.J."/>
            <person name="Hornburger P."/>
            <person name="Mueller R.-W."/>
            <person name="Bruemmer F."/>
            <person name="Labrenz M."/>
            <person name="Spormann A.M."/>
            <person name="Op den Camp H."/>
            <person name="Overmann J."/>
            <person name="Amann R."/>
            <person name="Jetten M.S.M."/>
            <person name="Mascher T."/>
            <person name="Medema M.H."/>
            <person name="Devos D.P."/>
            <person name="Kaster A.-K."/>
            <person name="Ovreas L."/>
            <person name="Rohde M."/>
            <person name="Galperin M.Y."/>
            <person name="Jogler C."/>
        </authorList>
    </citation>
    <scope>NUCLEOTIDE SEQUENCE [LARGE SCALE GENOMIC DNA]</scope>
    <source>
        <strain evidence="4 5">Pla110</strain>
    </source>
</reference>
<gene>
    <name evidence="4" type="primary">sufB_2</name>
    <name evidence="4" type="ORF">Pla110_16980</name>
</gene>
<dbReference type="OrthoDB" id="9803529at2"/>
<dbReference type="KEGG" id="plon:Pla110_16980"/>
<dbReference type="NCBIfam" id="TIGR01981">
    <property type="entry name" value="sufD"/>
    <property type="match status" value="1"/>
</dbReference>
<keyword evidence="5" id="KW-1185">Reference proteome</keyword>
<dbReference type="SUPFAM" id="SSF101960">
    <property type="entry name" value="Stabilizer of iron transporter SufD"/>
    <property type="match status" value="1"/>
</dbReference>
<dbReference type="RefSeq" id="WP_144995004.1">
    <property type="nucleotide sequence ID" value="NZ_CP036281.1"/>
</dbReference>
<comment type="similarity">
    <text evidence="1">Belongs to the iron-sulfur cluster assembly SufBD family.</text>
</comment>
<dbReference type="EMBL" id="CP036281">
    <property type="protein sequence ID" value="QDU79976.1"/>
    <property type="molecule type" value="Genomic_DNA"/>
</dbReference>
<evidence type="ECO:0000313" key="4">
    <source>
        <dbReference type="EMBL" id="QDU79976.1"/>
    </source>
</evidence>
<evidence type="ECO:0000256" key="1">
    <source>
        <dbReference type="ARBA" id="ARBA00043967"/>
    </source>
</evidence>
<dbReference type="GO" id="GO:0016226">
    <property type="term" value="P:iron-sulfur cluster assembly"/>
    <property type="evidence" value="ECO:0007669"/>
    <property type="project" value="InterPro"/>
</dbReference>
<dbReference type="InterPro" id="IPR000825">
    <property type="entry name" value="SUF_FeS_clus_asmbl_SufBD_core"/>
</dbReference>
<sequence length="440" mass="49107">MTSTTLKVSPPAPFAEEAFEAFLATRNEPEWFLQLRRQAYAIYLEKLAEDLDPEEWKRVDMRTFRPEKFQLAGDTVSDASFDTLLQDRAEFAGQVTHVEGKTRHESLAAEYAEKGVIFGDLETVLNSHSDLIQEHFMTRAVKPDADRFSAWHAAFCTGGTVLYVPRNVELDRPLHSLIGLSGTGAADFSHTLVIIEENASATLLEETASETTDQPGLHVGSVELLVAANARLRYVQLQNWNQKSWHLAHQCGRVGQNGSLQWTVAGLGASTAHIHQDVMLDGKGSEAQVNGVTFADQRQKISYYTKQAHNAESTRSDLLYKQVLRDKSKAIWRGMIRVEPEAQLTDGYQRCDALLLSSTCRNDAIPGLEIEADDVRCTHGATAGQVDDEQIFYAMSRGISRYEAMHMIVEGFFQGVYDRIPVEVVRETLSQAVTRKLGID</sequence>
<dbReference type="InterPro" id="IPR045595">
    <property type="entry name" value="SufBD_N"/>
</dbReference>